<dbReference type="SUPFAM" id="SSF53254">
    <property type="entry name" value="Phosphoglycerate mutase-like"/>
    <property type="match status" value="1"/>
</dbReference>
<dbReference type="Gene3D" id="3.40.50.1240">
    <property type="entry name" value="Phosphoglycerate mutase-like"/>
    <property type="match status" value="1"/>
</dbReference>
<dbReference type="PANTHER" id="PTHR20935">
    <property type="entry name" value="PHOSPHOGLYCERATE MUTASE-RELATED"/>
    <property type="match status" value="1"/>
</dbReference>
<organism evidence="2 3">
    <name type="scientific">Paenibacillus konkukensis</name>
    <dbReference type="NCBI Taxonomy" id="2020716"/>
    <lineage>
        <taxon>Bacteria</taxon>
        <taxon>Bacillati</taxon>
        <taxon>Bacillota</taxon>
        <taxon>Bacilli</taxon>
        <taxon>Bacillales</taxon>
        <taxon>Paenibacillaceae</taxon>
        <taxon>Paenibacillus</taxon>
    </lineage>
</organism>
<reference evidence="2" key="2">
    <citation type="journal article" date="2021" name="J Anim Sci Technol">
        <title>Complete genome sequence of Paenibacillus konkukensis sp. nov. SK3146 as a potential probiotic strain.</title>
        <authorList>
            <person name="Jung H.I."/>
            <person name="Park S."/>
            <person name="Niu K.M."/>
            <person name="Lee S.W."/>
            <person name="Kothari D."/>
            <person name="Yi K.J."/>
            <person name="Kim S.K."/>
        </authorList>
    </citation>
    <scope>NUCLEOTIDE SEQUENCE</scope>
    <source>
        <strain evidence="2">SK3146</strain>
    </source>
</reference>
<gene>
    <name evidence="2" type="primary">pspB_2</name>
    <name evidence="2" type="ORF">SK3146_00995</name>
</gene>
<dbReference type="PANTHER" id="PTHR20935:SF0">
    <property type="entry name" value="SERINE_THREONINE-PROTEIN PHOSPHATASE PGAM5, MITOCHONDRIAL"/>
    <property type="match status" value="1"/>
</dbReference>
<dbReference type="RefSeq" id="WP_249864040.1">
    <property type="nucleotide sequence ID" value="NZ_CP027059.1"/>
</dbReference>
<dbReference type="GO" id="GO:0016787">
    <property type="term" value="F:hydrolase activity"/>
    <property type="evidence" value="ECO:0007669"/>
    <property type="project" value="UniProtKB-KW"/>
</dbReference>
<protein>
    <submittedName>
        <fullName evidence="2">Phosphoserine phosphatase 2</fullName>
        <ecNumber evidence="2">3.1.3.3</ecNumber>
    </submittedName>
</protein>
<dbReference type="InterPro" id="IPR029033">
    <property type="entry name" value="His_PPase_superfam"/>
</dbReference>
<dbReference type="InterPro" id="IPR013078">
    <property type="entry name" value="His_Pase_superF_clade-1"/>
</dbReference>
<keyword evidence="3" id="KW-1185">Reference proteome</keyword>
<proteinExistence type="predicted"/>
<dbReference type="EMBL" id="CP027059">
    <property type="protein sequence ID" value="UQZ81839.1"/>
    <property type="molecule type" value="Genomic_DNA"/>
</dbReference>
<dbReference type="CDD" id="cd07067">
    <property type="entry name" value="HP_PGM_like"/>
    <property type="match status" value="1"/>
</dbReference>
<evidence type="ECO:0000313" key="2">
    <source>
        <dbReference type="EMBL" id="UQZ81839.1"/>
    </source>
</evidence>
<evidence type="ECO:0000256" key="1">
    <source>
        <dbReference type="ARBA" id="ARBA00022801"/>
    </source>
</evidence>
<reference evidence="2" key="1">
    <citation type="submission" date="2018-02" db="EMBL/GenBank/DDBJ databases">
        <authorList>
            <person name="Kim S.-K."/>
            <person name="Jung H.-I."/>
            <person name="Lee S.-W."/>
        </authorList>
    </citation>
    <scope>NUCLEOTIDE SEQUENCE</scope>
    <source>
        <strain evidence="2">SK3146</strain>
    </source>
</reference>
<keyword evidence="1 2" id="KW-0378">Hydrolase</keyword>
<dbReference type="SMART" id="SM00855">
    <property type="entry name" value="PGAM"/>
    <property type="match status" value="1"/>
</dbReference>
<dbReference type="Proteomes" id="UP001057134">
    <property type="component" value="Chromosome"/>
</dbReference>
<sequence length="213" mass="23953">MKELILIRHGQADHLLQGVVGGWSHSQLTGAGREQARKTGERLKELMDGKPFNCYCSDQARAGETAAIIGAMFQKQPTLAPQLRELNNGLAADKSKDEARRLELPMTEPLLDWVPYPEGESWNMLQKRVFAFMESIREDEAETAVIVSHSNTINAIIHWWLEFPPELVAKISFDIDPCSITHLTITSWNRNKTVCRINDTSHLNAEPDTGFGD</sequence>
<dbReference type="EC" id="3.1.3.3" evidence="2"/>
<accession>A0ABY4RK37</accession>
<name>A0ABY4RK37_9BACL</name>
<dbReference type="PIRSF" id="PIRSF000709">
    <property type="entry name" value="6PFK_2-Ptase"/>
    <property type="match status" value="1"/>
</dbReference>
<evidence type="ECO:0000313" key="3">
    <source>
        <dbReference type="Proteomes" id="UP001057134"/>
    </source>
</evidence>
<dbReference type="Pfam" id="PF00300">
    <property type="entry name" value="His_Phos_1"/>
    <property type="match status" value="1"/>
</dbReference>
<dbReference type="InterPro" id="IPR051021">
    <property type="entry name" value="Mito_Ser/Thr_phosphatase"/>
</dbReference>